<dbReference type="NCBIfam" id="TIGR04230">
    <property type="entry name" value="seadorna_VP11"/>
    <property type="match status" value="1"/>
</dbReference>
<dbReference type="AlphaFoldDB" id="A0A2V0RHV5"/>
<sequence length="202" mass="22600">MNASRYHVISNIQAPGCKNEKVICLHKVVAISVILISSGLAVFNQIAQREFDTETYFKISLICDAVSNVLIIALSIIGMTARHTPRIINQANTNNADIEMNLLNQDVNHKEQNFNVSNSEHLNKSDVKKRGKRMTYSFKDGSIRISECDTKSESENIIMPTAPQLKRLVIKSSYNGNSVVRDNETGHEYCIDTDLAKLMLEG</sequence>
<comment type="caution">
    <text evidence="2">The sequence shown here is derived from an EMBL/GenBank/DDBJ whole genome shotgun (WGS) entry which is preliminary data.</text>
</comment>
<evidence type="ECO:0000256" key="1">
    <source>
        <dbReference type="SAM" id="Phobius"/>
    </source>
</evidence>
<dbReference type="EMBL" id="BDQA01000671">
    <property type="protein sequence ID" value="GBH22128.1"/>
    <property type="molecule type" value="Genomic_RNA"/>
</dbReference>
<name>A0A2V0RHV5_9ZZZZ</name>
<organism evidence="2">
    <name type="scientific">viral metagenome</name>
    <dbReference type="NCBI Taxonomy" id="1070528"/>
    <lineage>
        <taxon>unclassified sequences</taxon>
        <taxon>metagenomes</taxon>
        <taxon>organismal metagenomes</taxon>
    </lineage>
</organism>
<keyword evidence="1" id="KW-0472">Membrane</keyword>
<evidence type="ECO:0000313" key="2">
    <source>
        <dbReference type="EMBL" id="GBH22128.1"/>
    </source>
</evidence>
<dbReference type="InterPro" id="IPR026378">
    <property type="entry name" value="Seadorna_VP11"/>
</dbReference>
<keyword evidence="1" id="KW-1133">Transmembrane helix</keyword>
<reference evidence="2" key="1">
    <citation type="submission" date="2017-04" db="EMBL/GenBank/DDBJ databases">
        <title>Unveiling RNA virosphere associated with marine microorganisms.</title>
        <authorList>
            <person name="Urayama S."/>
            <person name="Takaki Y."/>
            <person name="Nishi S."/>
            <person name="Yoshida Y."/>
            <person name="Deguchi S."/>
            <person name="Takai K."/>
            <person name="Nunoura T."/>
        </authorList>
    </citation>
    <scope>NUCLEOTIDE SEQUENCE</scope>
</reference>
<feature type="transmembrane region" description="Helical" evidence="1">
    <location>
        <begin position="28"/>
        <end position="47"/>
    </location>
</feature>
<accession>A0A2V0RHV5</accession>
<protein>
    <submittedName>
        <fullName evidence="2">VP12</fullName>
    </submittedName>
</protein>
<proteinExistence type="predicted"/>
<feature type="transmembrane region" description="Helical" evidence="1">
    <location>
        <begin position="59"/>
        <end position="81"/>
    </location>
</feature>
<keyword evidence="1" id="KW-0812">Transmembrane</keyword>